<accession>A0A1N7JBJ3</accession>
<dbReference type="EMBL" id="FTOA01000002">
    <property type="protein sequence ID" value="SIS46641.1"/>
    <property type="molecule type" value="Genomic_DNA"/>
</dbReference>
<keyword evidence="4" id="KW-1185">Reference proteome</keyword>
<reference evidence="3 4" key="1">
    <citation type="submission" date="2017-01" db="EMBL/GenBank/DDBJ databases">
        <authorList>
            <person name="Mah S.A."/>
            <person name="Swanson W.J."/>
            <person name="Moy G.W."/>
            <person name="Vacquier V.D."/>
        </authorList>
    </citation>
    <scope>NUCLEOTIDE SEQUENCE [LARGE SCALE GENOMIC DNA]</scope>
    <source>
        <strain evidence="3 4">DSM 11589</strain>
    </source>
</reference>
<dbReference type="InterPro" id="IPR036869">
    <property type="entry name" value="J_dom_sf"/>
</dbReference>
<sequence>MAYRRSPPSSAFDPFGIASKKRQAQEAPRHACASPGCDQPGEYRAPTDRRLADYKWLCLEHIREHNQKWNFYEGMSQEQLEEEIRKDSCWQRPTWKLGALGAQGPGSQAWNEHVRDDLGIFDRDRRQAEADRRRRRDDAERQARQQARQRRSGGETIEEKALRILDIEPPFTRETLRARYLLLVKKNHPDVNHGDPLAEERLKDINEAYKILLKAVNT</sequence>
<protein>
    <submittedName>
        <fullName evidence="3">DnaJ domain-containing protein</fullName>
    </submittedName>
</protein>
<proteinExistence type="predicted"/>
<organism evidence="3 4">
    <name type="scientific">Insolitispirillum peregrinum</name>
    <dbReference type="NCBI Taxonomy" id="80876"/>
    <lineage>
        <taxon>Bacteria</taxon>
        <taxon>Pseudomonadati</taxon>
        <taxon>Pseudomonadota</taxon>
        <taxon>Alphaproteobacteria</taxon>
        <taxon>Rhodospirillales</taxon>
        <taxon>Novispirillaceae</taxon>
        <taxon>Insolitispirillum</taxon>
    </lineage>
</organism>
<dbReference type="CDD" id="cd06257">
    <property type="entry name" value="DnaJ"/>
    <property type="match status" value="1"/>
</dbReference>
<feature type="region of interest" description="Disordered" evidence="1">
    <location>
        <begin position="1"/>
        <end position="44"/>
    </location>
</feature>
<dbReference type="InterPro" id="IPR001623">
    <property type="entry name" value="DnaJ_domain"/>
</dbReference>
<dbReference type="RefSeq" id="WP_175616984.1">
    <property type="nucleotide sequence ID" value="NZ_FTOA01000002.1"/>
</dbReference>
<evidence type="ECO:0000256" key="1">
    <source>
        <dbReference type="SAM" id="MobiDB-lite"/>
    </source>
</evidence>
<feature type="region of interest" description="Disordered" evidence="1">
    <location>
        <begin position="125"/>
        <end position="155"/>
    </location>
</feature>
<evidence type="ECO:0000259" key="2">
    <source>
        <dbReference type="PROSITE" id="PS50076"/>
    </source>
</evidence>
<feature type="domain" description="J" evidence="2">
    <location>
        <begin position="160"/>
        <end position="217"/>
    </location>
</feature>
<dbReference type="STRING" id="80876.SAMN05421779_10260"/>
<evidence type="ECO:0000313" key="4">
    <source>
        <dbReference type="Proteomes" id="UP000185678"/>
    </source>
</evidence>
<dbReference type="PRINTS" id="PR00625">
    <property type="entry name" value="JDOMAIN"/>
</dbReference>
<name>A0A1N7JBJ3_9PROT</name>
<dbReference type="SUPFAM" id="SSF46565">
    <property type="entry name" value="Chaperone J-domain"/>
    <property type="match status" value="1"/>
</dbReference>
<dbReference type="SMART" id="SM00271">
    <property type="entry name" value="DnaJ"/>
    <property type="match status" value="1"/>
</dbReference>
<dbReference type="AlphaFoldDB" id="A0A1N7JBJ3"/>
<feature type="compositionally biased region" description="Basic and acidic residues" evidence="1">
    <location>
        <begin position="125"/>
        <end position="143"/>
    </location>
</feature>
<dbReference type="PROSITE" id="PS50076">
    <property type="entry name" value="DNAJ_2"/>
    <property type="match status" value="1"/>
</dbReference>
<evidence type="ECO:0000313" key="3">
    <source>
        <dbReference type="EMBL" id="SIS46641.1"/>
    </source>
</evidence>
<gene>
    <name evidence="3" type="ORF">SAMN05421779_10260</name>
</gene>
<dbReference type="Gene3D" id="1.10.287.110">
    <property type="entry name" value="DnaJ domain"/>
    <property type="match status" value="1"/>
</dbReference>
<dbReference type="Pfam" id="PF00226">
    <property type="entry name" value="DnaJ"/>
    <property type="match status" value="1"/>
</dbReference>
<dbReference type="Proteomes" id="UP000185678">
    <property type="component" value="Unassembled WGS sequence"/>
</dbReference>